<sequence>MSDSFVLFEVDMPVVRRLFAGTSLESAYSGRDNAFNFMRLCFALLVIVGHAAILGWGPGREPVVIPFDTGGVAVTGFFGLSGFLISYSGRRSSPLRYIWHRMLRIFPGYWVCLAASAFVLAPLLFWHEHGTLSGFRSAGPGPLGYIYHNFLTDQRQADVAHVTGVAPYPNALNGSLWTLKSELTCYLLVLALAVTLILRRARWVVLLLGAAMFSVVVYDTFSDPVAPGPIADVGPITLPILGTYQLFYLWAFGLAFVLGMIADVYRDKIPLNDTLGVTALVLSVLSLYLNLPLFGPCIVAYVYLLLWAGVRLPKALRKIGRRNDYSYGVYIYAFPAQQALAILGVPRFGWTFYLLTSVVAALILAVCSWYLVEKPALRAKHWSPGRRSKPSADVPASELPPAADPSQESAPHVPAPRLPESVEPEPA</sequence>
<name>A0ABN3HM46_9ACTN</name>
<keyword evidence="4" id="KW-0808">Transferase</keyword>
<reference evidence="4 5" key="1">
    <citation type="journal article" date="2019" name="Int. J. Syst. Evol. Microbiol.">
        <title>The Global Catalogue of Microorganisms (GCM) 10K type strain sequencing project: providing services to taxonomists for standard genome sequencing and annotation.</title>
        <authorList>
            <consortium name="The Broad Institute Genomics Platform"/>
            <consortium name="The Broad Institute Genome Sequencing Center for Infectious Disease"/>
            <person name="Wu L."/>
            <person name="Ma J."/>
        </authorList>
    </citation>
    <scope>NUCLEOTIDE SEQUENCE [LARGE SCALE GENOMIC DNA]</scope>
    <source>
        <strain evidence="4 5">JCM 3272</strain>
    </source>
</reference>
<comment type="caution">
    <text evidence="4">The sequence shown here is derived from an EMBL/GenBank/DDBJ whole genome shotgun (WGS) entry which is preliminary data.</text>
</comment>
<evidence type="ECO:0000256" key="1">
    <source>
        <dbReference type="SAM" id="MobiDB-lite"/>
    </source>
</evidence>
<dbReference type="GO" id="GO:0016746">
    <property type="term" value="F:acyltransferase activity"/>
    <property type="evidence" value="ECO:0007669"/>
    <property type="project" value="UniProtKB-KW"/>
</dbReference>
<accession>A0ABN3HM46</accession>
<dbReference type="PANTHER" id="PTHR23028">
    <property type="entry name" value="ACETYLTRANSFERASE"/>
    <property type="match status" value="1"/>
</dbReference>
<feature type="transmembrane region" description="Helical" evidence="2">
    <location>
        <begin position="241"/>
        <end position="262"/>
    </location>
</feature>
<feature type="region of interest" description="Disordered" evidence="1">
    <location>
        <begin position="382"/>
        <end position="427"/>
    </location>
</feature>
<gene>
    <name evidence="4" type="ORF">GCM10010170_092300</name>
</gene>
<proteinExistence type="predicted"/>
<keyword evidence="5" id="KW-1185">Reference proteome</keyword>
<dbReference type="Pfam" id="PF01757">
    <property type="entry name" value="Acyl_transf_3"/>
    <property type="match status" value="1"/>
</dbReference>
<evidence type="ECO:0000313" key="5">
    <source>
        <dbReference type="Proteomes" id="UP001501444"/>
    </source>
</evidence>
<feature type="transmembrane region" description="Helical" evidence="2">
    <location>
        <begin position="177"/>
        <end position="198"/>
    </location>
</feature>
<dbReference type="PANTHER" id="PTHR23028:SF53">
    <property type="entry name" value="ACYL_TRANSF_3 DOMAIN-CONTAINING PROTEIN"/>
    <property type="match status" value="1"/>
</dbReference>
<dbReference type="InterPro" id="IPR002656">
    <property type="entry name" value="Acyl_transf_3_dom"/>
</dbReference>
<keyword evidence="2" id="KW-0812">Transmembrane</keyword>
<feature type="transmembrane region" description="Helical" evidence="2">
    <location>
        <begin position="106"/>
        <end position="126"/>
    </location>
</feature>
<dbReference type="InterPro" id="IPR050879">
    <property type="entry name" value="Acyltransferase_3"/>
</dbReference>
<feature type="transmembrane region" description="Helical" evidence="2">
    <location>
        <begin position="203"/>
        <end position="221"/>
    </location>
</feature>
<keyword evidence="2" id="KW-1133">Transmembrane helix</keyword>
<keyword evidence="2" id="KW-0472">Membrane</keyword>
<evidence type="ECO:0000259" key="3">
    <source>
        <dbReference type="Pfam" id="PF01757"/>
    </source>
</evidence>
<feature type="domain" description="Acyltransferase 3" evidence="3">
    <location>
        <begin position="33"/>
        <end position="366"/>
    </location>
</feature>
<protein>
    <submittedName>
        <fullName evidence="4">Acyltransferase</fullName>
    </submittedName>
</protein>
<feature type="transmembrane region" description="Helical" evidence="2">
    <location>
        <begin position="63"/>
        <end position="85"/>
    </location>
</feature>
<evidence type="ECO:0000256" key="2">
    <source>
        <dbReference type="SAM" id="Phobius"/>
    </source>
</evidence>
<keyword evidence="4" id="KW-0012">Acyltransferase</keyword>
<feature type="transmembrane region" description="Helical" evidence="2">
    <location>
        <begin position="350"/>
        <end position="372"/>
    </location>
</feature>
<evidence type="ECO:0000313" key="4">
    <source>
        <dbReference type="EMBL" id="GAA2383385.1"/>
    </source>
</evidence>
<dbReference type="Proteomes" id="UP001501444">
    <property type="component" value="Unassembled WGS sequence"/>
</dbReference>
<dbReference type="EMBL" id="BAAARV010000093">
    <property type="protein sequence ID" value="GAA2383385.1"/>
    <property type="molecule type" value="Genomic_DNA"/>
</dbReference>
<feature type="transmembrane region" description="Helical" evidence="2">
    <location>
        <begin position="37"/>
        <end position="57"/>
    </location>
</feature>
<organism evidence="4 5">
    <name type="scientific">Dactylosporangium salmoneum</name>
    <dbReference type="NCBI Taxonomy" id="53361"/>
    <lineage>
        <taxon>Bacteria</taxon>
        <taxon>Bacillati</taxon>
        <taxon>Actinomycetota</taxon>
        <taxon>Actinomycetes</taxon>
        <taxon>Micromonosporales</taxon>
        <taxon>Micromonosporaceae</taxon>
        <taxon>Dactylosporangium</taxon>
    </lineage>
</organism>